<dbReference type="SUPFAM" id="SSF52833">
    <property type="entry name" value="Thioredoxin-like"/>
    <property type="match status" value="1"/>
</dbReference>
<feature type="signal peptide" evidence="1">
    <location>
        <begin position="1"/>
        <end position="23"/>
    </location>
</feature>
<dbReference type="Proteomes" id="UP000568106">
    <property type="component" value="Unassembled WGS sequence"/>
</dbReference>
<comment type="caution">
    <text evidence="2">The sequence shown here is derived from an EMBL/GenBank/DDBJ whole genome shotgun (WGS) entry which is preliminary data.</text>
</comment>
<protein>
    <recommendedName>
        <fullName evidence="4">DUF1223 domain-containing protein</fullName>
    </recommendedName>
</protein>
<evidence type="ECO:0000256" key="1">
    <source>
        <dbReference type="SAM" id="SignalP"/>
    </source>
</evidence>
<keyword evidence="1" id="KW-0732">Signal</keyword>
<sequence length="260" mass="28145">MLQICSFSTYFLSIFFLALPVSALSQSASSNRTPVLVELFTSEGCSSCPPADALLAKLDQDQPIQNAEIIVLGEHVDYWDNLGWHDRFSSHQYTERQSQYSARLGVDGVYTPQMIVDGSDQFVGNDSTHARRSITSAAQKAKLNLSLSRPVVDARKISASVSLPAYLASSSHGELYAALVDPTDVTDVRKGENGGRRLQHVGVVRNLQRIGSLKDLGAGPLNFSLNAPGDANLVNIRVVVFAQENNQGNVLGAVVTDVKR</sequence>
<dbReference type="PANTHER" id="PTHR36057">
    <property type="match status" value="1"/>
</dbReference>
<dbReference type="InterPro" id="IPR036249">
    <property type="entry name" value="Thioredoxin-like_sf"/>
</dbReference>
<gene>
    <name evidence="2" type="ORF">HDF09_000678</name>
</gene>
<evidence type="ECO:0008006" key="4">
    <source>
        <dbReference type="Google" id="ProtNLM"/>
    </source>
</evidence>
<reference evidence="2" key="1">
    <citation type="submission" date="2020-08" db="EMBL/GenBank/DDBJ databases">
        <title>Genomic Encyclopedia of Type Strains, Phase IV (KMG-V): Genome sequencing to study the core and pangenomes of soil and plant-associated prokaryotes.</title>
        <authorList>
            <person name="Whitman W."/>
        </authorList>
    </citation>
    <scope>NUCLEOTIDE SEQUENCE [LARGE SCALE GENOMIC DNA]</scope>
    <source>
        <strain evidence="2">M8UP27</strain>
    </source>
</reference>
<dbReference type="Pfam" id="PF06764">
    <property type="entry name" value="DUF1223"/>
    <property type="match status" value="1"/>
</dbReference>
<keyword evidence="3" id="KW-1185">Reference proteome</keyword>
<feature type="chain" id="PRO_5031228110" description="DUF1223 domain-containing protein" evidence="1">
    <location>
        <begin position="24"/>
        <end position="260"/>
    </location>
</feature>
<dbReference type="EMBL" id="JACHDY010000001">
    <property type="protein sequence ID" value="MBB5316028.1"/>
    <property type="molecule type" value="Genomic_DNA"/>
</dbReference>
<accession>A0A7W8IGX6</accession>
<evidence type="ECO:0000313" key="3">
    <source>
        <dbReference type="Proteomes" id="UP000568106"/>
    </source>
</evidence>
<organism evidence="2 3">
    <name type="scientific">Tunturiibacter empetritectus</name>
    <dbReference type="NCBI Taxonomy" id="3069691"/>
    <lineage>
        <taxon>Bacteria</taxon>
        <taxon>Pseudomonadati</taxon>
        <taxon>Acidobacteriota</taxon>
        <taxon>Terriglobia</taxon>
        <taxon>Terriglobales</taxon>
        <taxon>Acidobacteriaceae</taxon>
        <taxon>Tunturiibacter</taxon>
    </lineage>
</organism>
<dbReference type="AlphaFoldDB" id="A0A7W8IGX6"/>
<dbReference type="PANTHER" id="PTHR36057:SF1">
    <property type="entry name" value="LIPOPROTEIN LIPID ATTACHMENT SITE-LIKE PROTEIN, PUTATIVE (DUF1223)-RELATED"/>
    <property type="match status" value="1"/>
</dbReference>
<evidence type="ECO:0000313" key="2">
    <source>
        <dbReference type="EMBL" id="MBB5316028.1"/>
    </source>
</evidence>
<name>A0A7W8IGX6_9BACT</name>
<proteinExistence type="predicted"/>
<dbReference type="InterPro" id="IPR010634">
    <property type="entry name" value="DUF1223"/>
</dbReference>